<dbReference type="PROSITE" id="PS51900">
    <property type="entry name" value="CB"/>
    <property type="match status" value="1"/>
</dbReference>
<gene>
    <name evidence="5" type="ORF">CLV62_14318</name>
</gene>
<feature type="domain" description="Core-binding (CB)" evidence="4">
    <location>
        <begin position="6"/>
        <end position="102"/>
    </location>
</feature>
<dbReference type="EMBL" id="QICL01000043">
    <property type="protein sequence ID" value="PXV58838.1"/>
    <property type="molecule type" value="Genomic_DNA"/>
</dbReference>
<evidence type="ECO:0000256" key="1">
    <source>
        <dbReference type="ARBA" id="ARBA00022908"/>
    </source>
</evidence>
<evidence type="ECO:0000256" key="3">
    <source>
        <dbReference type="PROSITE-ProRule" id="PRU01248"/>
    </source>
</evidence>
<evidence type="ECO:0000313" key="6">
    <source>
        <dbReference type="Proteomes" id="UP000247973"/>
    </source>
</evidence>
<dbReference type="Pfam" id="PF02899">
    <property type="entry name" value="Phage_int_SAM_1"/>
    <property type="match status" value="1"/>
</dbReference>
<dbReference type="PANTHER" id="PTHR34585">
    <property type="match status" value="1"/>
</dbReference>
<reference evidence="5 6" key="1">
    <citation type="submission" date="2018-03" db="EMBL/GenBank/DDBJ databases">
        <title>Genomic Encyclopedia of Archaeal and Bacterial Type Strains, Phase II (KMG-II): from individual species to whole genera.</title>
        <authorList>
            <person name="Goeker M."/>
        </authorList>
    </citation>
    <scope>NUCLEOTIDE SEQUENCE [LARGE SCALE GENOMIC DNA]</scope>
    <source>
        <strain evidence="5 6">DSM 100214</strain>
    </source>
</reference>
<dbReference type="InterPro" id="IPR044068">
    <property type="entry name" value="CB"/>
</dbReference>
<keyword evidence="1" id="KW-0229">DNA integration</keyword>
<dbReference type="InterPro" id="IPR004107">
    <property type="entry name" value="Integrase_SAM-like_N"/>
</dbReference>
<dbReference type="Gene3D" id="1.10.150.130">
    <property type="match status" value="1"/>
</dbReference>
<comment type="caution">
    <text evidence="5">The sequence shown here is derived from an EMBL/GenBank/DDBJ whole genome shotgun (WGS) entry which is preliminary data.</text>
</comment>
<organism evidence="5 6">
    <name type="scientific">Dysgonomonas alginatilytica</name>
    <dbReference type="NCBI Taxonomy" id="1605892"/>
    <lineage>
        <taxon>Bacteria</taxon>
        <taxon>Pseudomonadati</taxon>
        <taxon>Bacteroidota</taxon>
        <taxon>Bacteroidia</taxon>
        <taxon>Bacteroidales</taxon>
        <taxon>Dysgonomonadaceae</taxon>
        <taxon>Dysgonomonas</taxon>
    </lineage>
</organism>
<dbReference type="GO" id="GO:0003677">
    <property type="term" value="F:DNA binding"/>
    <property type="evidence" value="ECO:0007669"/>
    <property type="project" value="UniProtKB-UniRule"/>
</dbReference>
<accession>A0A2V3PI16</accession>
<dbReference type="RefSeq" id="WP_110312531.1">
    <property type="nucleotide sequence ID" value="NZ_QICL01000043.1"/>
</dbReference>
<dbReference type="PANTHER" id="PTHR34585:SF22">
    <property type="entry name" value="HELIX-TURN-HELIX DOMAIN-CONTAINING PROTEIN"/>
    <property type="match status" value="1"/>
</dbReference>
<protein>
    <submittedName>
        <fullName evidence="5">Phage integrase family protein with SAM-like domain</fullName>
    </submittedName>
</protein>
<proteinExistence type="predicted"/>
<keyword evidence="6" id="KW-1185">Reference proteome</keyword>
<name>A0A2V3PI16_9BACT</name>
<evidence type="ECO:0000256" key="2">
    <source>
        <dbReference type="ARBA" id="ARBA00023125"/>
    </source>
</evidence>
<dbReference type="InterPro" id="IPR009061">
    <property type="entry name" value="DNA-bd_dom_put_sf"/>
</dbReference>
<keyword evidence="2 3" id="KW-0238">DNA-binding</keyword>
<dbReference type="InterPro" id="IPR010998">
    <property type="entry name" value="Integrase_recombinase_N"/>
</dbReference>
<dbReference type="OrthoDB" id="107900at2"/>
<dbReference type="AlphaFoldDB" id="A0A2V3PI16"/>
<dbReference type="GO" id="GO:0015074">
    <property type="term" value="P:DNA integration"/>
    <property type="evidence" value="ECO:0007669"/>
    <property type="project" value="UniProtKB-KW"/>
</dbReference>
<evidence type="ECO:0000313" key="5">
    <source>
        <dbReference type="EMBL" id="PXV58838.1"/>
    </source>
</evidence>
<sequence>MKKVTNEVLQLAKYIHDWICVYVISIESNSPHTVRRYTVTMSLFVDFSEKEKGISPSYLVSECFSRKYIEEWILWLKNKRNCSGETCNVRLAAIRTFLKYLAGKNISYLSLYQSATLSARLYISRRTLQQWRSDGVIGYIKLAGKCLYRESEIEKLLNDNYHSSY</sequence>
<dbReference type="Proteomes" id="UP000247973">
    <property type="component" value="Unassembled WGS sequence"/>
</dbReference>
<evidence type="ECO:0000259" key="4">
    <source>
        <dbReference type="PROSITE" id="PS51900"/>
    </source>
</evidence>
<dbReference type="SUPFAM" id="SSF46955">
    <property type="entry name" value="Putative DNA-binding domain"/>
    <property type="match status" value="1"/>
</dbReference>